<organism evidence="2 3">
    <name type="scientific">Chytriomyces confervae</name>
    <dbReference type="NCBI Taxonomy" id="246404"/>
    <lineage>
        <taxon>Eukaryota</taxon>
        <taxon>Fungi</taxon>
        <taxon>Fungi incertae sedis</taxon>
        <taxon>Chytridiomycota</taxon>
        <taxon>Chytridiomycota incertae sedis</taxon>
        <taxon>Chytridiomycetes</taxon>
        <taxon>Chytridiales</taxon>
        <taxon>Chytriomycetaceae</taxon>
        <taxon>Chytriomyces</taxon>
    </lineage>
</organism>
<comment type="caution">
    <text evidence="2">The sequence shown here is derived from an EMBL/GenBank/DDBJ whole genome shotgun (WGS) entry which is preliminary data.</text>
</comment>
<dbReference type="OrthoDB" id="201656at2759"/>
<dbReference type="Pfam" id="PF13602">
    <property type="entry name" value="ADH_zinc_N_2"/>
    <property type="match status" value="1"/>
</dbReference>
<dbReference type="PROSITE" id="PS01162">
    <property type="entry name" value="QOR_ZETA_CRYSTAL"/>
    <property type="match status" value="1"/>
</dbReference>
<evidence type="ECO:0000313" key="2">
    <source>
        <dbReference type="EMBL" id="TPX54257.1"/>
    </source>
</evidence>
<feature type="domain" description="Enoyl reductase (ER)" evidence="1">
    <location>
        <begin position="56"/>
        <end position="368"/>
    </location>
</feature>
<proteinExistence type="predicted"/>
<dbReference type="Gene3D" id="3.90.180.10">
    <property type="entry name" value="Medium-chain alcohol dehydrogenases, catalytic domain"/>
    <property type="match status" value="1"/>
</dbReference>
<name>A0A507DSP9_9FUNG</name>
<dbReference type="Pfam" id="PF08240">
    <property type="entry name" value="ADH_N"/>
    <property type="match status" value="1"/>
</dbReference>
<dbReference type="EMBL" id="QEAP01000904">
    <property type="protein sequence ID" value="TPX54257.1"/>
    <property type="molecule type" value="Genomic_DNA"/>
</dbReference>
<dbReference type="InterPro" id="IPR020843">
    <property type="entry name" value="ER"/>
</dbReference>
<dbReference type="SUPFAM" id="SSF50129">
    <property type="entry name" value="GroES-like"/>
    <property type="match status" value="1"/>
</dbReference>
<protein>
    <recommendedName>
        <fullName evidence="1">Enoyl reductase (ER) domain-containing protein</fullName>
    </recommendedName>
</protein>
<dbReference type="AlphaFoldDB" id="A0A507DSP9"/>
<reference evidence="2 3" key="1">
    <citation type="journal article" date="2019" name="Sci. Rep.">
        <title>Comparative genomics of chytrid fungi reveal insights into the obligate biotrophic and pathogenic lifestyle of Synchytrium endobioticum.</title>
        <authorList>
            <person name="van de Vossenberg B.T.L.H."/>
            <person name="Warris S."/>
            <person name="Nguyen H.D.T."/>
            <person name="van Gent-Pelzer M.P.E."/>
            <person name="Joly D.L."/>
            <person name="van de Geest H.C."/>
            <person name="Bonants P.J.M."/>
            <person name="Smith D.S."/>
            <person name="Levesque C.A."/>
            <person name="van der Lee T.A.J."/>
        </authorList>
    </citation>
    <scope>NUCLEOTIDE SEQUENCE [LARGE SCALE GENOMIC DNA]</scope>
    <source>
        <strain evidence="2 3">CBS 675.73</strain>
    </source>
</reference>
<dbReference type="SMART" id="SM00829">
    <property type="entry name" value="PKS_ER"/>
    <property type="match status" value="1"/>
</dbReference>
<dbReference type="InterPro" id="IPR002364">
    <property type="entry name" value="Quin_OxRdtase/zeta-crystal_CS"/>
</dbReference>
<dbReference type="Gene3D" id="3.40.50.720">
    <property type="entry name" value="NAD(P)-binding Rossmann-like Domain"/>
    <property type="match status" value="1"/>
</dbReference>
<dbReference type="GO" id="GO:0016491">
    <property type="term" value="F:oxidoreductase activity"/>
    <property type="evidence" value="ECO:0007669"/>
    <property type="project" value="InterPro"/>
</dbReference>
<evidence type="ECO:0000259" key="1">
    <source>
        <dbReference type="SMART" id="SM00829"/>
    </source>
</evidence>
<dbReference type="PANTHER" id="PTHR44013">
    <property type="entry name" value="ZINC-TYPE ALCOHOL DEHYDROGENASE-LIKE PROTEIN C16A3.02C"/>
    <property type="match status" value="1"/>
</dbReference>
<dbReference type="STRING" id="246404.A0A507DSP9"/>
<dbReference type="GO" id="GO:0008270">
    <property type="term" value="F:zinc ion binding"/>
    <property type="evidence" value="ECO:0007669"/>
    <property type="project" value="InterPro"/>
</dbReference>
<dbReference type="Proteomes" id="UP000320333">
    <property type="component" value="Unassembled WGS sequence"/>
</dbReference>
<dbReference type="CDD" id="cd08267">
    <property type="entry name" value="MDR1"/>
    <property type="match status" value="1"/>
</dbReference>
<dbReference type="InterPro" id="IPR013154">
    <property type="entry name" value="ADH-like_N"/>
</dbReference>
<dbReference type="InterPro" id="IPR011032">
    <property type="entry name" value="GroES-like_sf"/>
</dbReference>
<keyword evidence="3" id="KW-1185">Reference proteome</keyword>
<sequence>MTSAKKTVTTTTTTKTVRDGSKTIITKTVTTNTSLTTFDYSVPDTMKAVTFSSYGSSADVLEHVELPTPKLADNDTLSVIIKVVSAGVNPVDYKIVKGYLSAYLPMPVPAIPGADYSGIIVQVGSSVTLFNVGDKVYGKTAKPNGYGPYAEYIKVNSQTDLVTHMPASISFNEAGGISLAALTAYVGLATYDGLNKDAYYNKDKKVLVIGASGGVGMWAVQIAKRLGASVTAVASSRNKDFVLNTLKADAFIDYTQASLAEQFTTADEFDVIYDSIGADITSNWDLAQLILKPGGLFVSPAGSVKTTDADTRRFKFVAQLPVSEFPQIAGWVAEGSVTPITTLALHLSEAKKAHELSASGRTVGKIVLNP</sequence>
<dbReference type="InterPro" id="IPR052733">
    <property type="entry name" value="Chloroplast_QOR"/>
</dbReference>
<accession>A0A507DSP9</accession>
<gene>
    <name evidence="2" type="ORF">CcCBS67573_g09595</name>
</gene>
<dbReference type="PANTHER" id="PTHR44013:SF1">
    <property type="entry name" value="ZINC-TYPE ALCOHOL DEHYDROGENASE-LIKE PROTEIN C16A3.02C"/>
    <property type="match status" value="1"/>
</dbReference>
<evidence type="ECO:0000313" key="3">
    <source>
        <dbReference type="Proteomes" id="UP000320333"/>
    </source>
</evidence>
<dbReference type="SUPFAM" id="SSF51735">
    <property type="entry name" value="NAD(P)-binding Rossmann-fold domains"/>
    <property type="match status" value="1"/>
</dbReference>
<dbReference type="InterPro" id="IPR036291">
    <property type="entry name" value="NAD(P)-bd_dom_sf"/>
</dbReference>